<reference evidence="2" key="1">
    <citation type="submission" date="2022-12" db="EMBL/GenBank/DDBJ databases">
        <authorList>
            <person name="Petersen C."/>
        </authorList>
    </citation>
    <scope>NUCLEOTIDE SEQUENCE</scope>
    <source>
        <strain evidence="2">IBT 29677</strain>
    </source>
</reference>
<evidence type="ECO:0000256" key="1">
    <source>
        <dbReference type="SAM" id="MobiDB-lite"/>
    </source>
</evidence>
<reference evidence="2" key="2">
    <citation type="journal article" date="2023" name="IMA Fungus">
        <title>Comparative genomic study of the Penicillium genus elucidates a diverse pangenome and 15 lateral gene transfer events.</title>
        <authorList>
            <person name="Petersen C."/>
            <person name="Sorensen T."/>
            <person name="Nielsen M.R."/>
            <person name="Sondergaard T.E."/>
            <person name="Sorensen J.L."/>
            <person name="Fitzpatrick D.A."/>
            <person name="Frisvad J.C."/>
            <person name="Nielsen K.L."/>
        </authorList>
    </citation>
    <scope>NUCLEOTIDE SEQUENCE</scope>
    <source>
        <strain evidence="2">IBT 29677</strain>
    </source>
</reference>
<dbReference type="OrthoDB" id="2143914at2759"/>
<proteinExistence type="predicted"/>
<evidence type="ECO:0000313" key="3">
    <source>
        <dbReference type="Proteomes" id="UP001147747"/>
    </source>
</evidence>
<dbReference type="RefSeq" id="XP_056491246.1">
    <property type="nucleotide sequence ID" value="XM_056628512.1"/>
</dbReference>
<comment type="caution">
    <text evidence="2">The sequence shown here is derived from an EMBL/GenBank/DDBJ whole genome shotgun (WGS) entry which is preliminary data.</text>
</comment>
<organism evidence="2 3">
    <name type="scientific">Penicillium cosmopolitanum</name>
    <dbReference type="NCBI Taxonomy" id="1131564"/>
    <lineage>
        <taxon>Eukaryota</taxon>
        <taxon>Fungi</taxon>
        <taxon>Dikarya</taxon>
        <taxon>Ascomycota</taxon>
        <taxon>Pezizomycotina</taxon>
        <taxon>Eurotiomycetes</taxon>
        <taxon>Eurotiomycetidae</taxon>
        <taxon>Eurotiales</taxon>
        <taxon>Aspergillaceae</taxon>
        <taxon>Penicillium</taxon>
    </lineage>
</organism>
<sequence>MSPISLDEIIHYRPPTEKTQFQVPQSIGLYPNGYSNLSSKGPIPSRPFQPNQVRPSGFPLWRYAQGPRMIPRSPVEFGPLLPLTESAGEVALDLSDEMGMVFPNMTLEKDTDDPVSNANWSNSSLLKVFDGASLTDPGSHCDIRTQGYRWCQGIYMAPLQYPGEPDSVKEPTVSSLASPGDELFPAAEAKESENKTLPSIFADSAKVKDGILQDSATTKEDLNITINEHSLSSTAEKNPDSSFGLLSSDVASSTGDAEAGLNELRQSPAFTNSEEILPKECGGYSTAEFCEST</sequence>
<feature type="compositionally biased region" description="Polar residues" evidence="1">
    <location>
        <begin position="246"/>
        <end position="255"/>
    </location>
</feature>
<protein>
    <submittedName>
        <fullName evidence="2">Uncharacterized protein</fullName>
    </submittedName>
</protein>
<feature type="compositionally biased region" description="Polar residues" evidence="1">
    <location>
        <begin position="264"/>
        <end position="273"/>
    </location>
</feature>
<evidence type="ECO:0000313" key="2">
    <source>
        <dbReference type="EMBL" id="KAJ5404004.1"/>
    </source>
</evidence>
<dbReference type="EMBL" id="JAPZBU010000005">
    <property type="protein sequence ID" value="KAJ5404004.1"/>
    <property type="molecule type" value="Genomic_DNA"/>
</dbReference>
<feature type="region of interest" description="Disordered" evidence="1">
    <location>
        <begin position="246"/>
        <end position="273"/>
    </location>
</feature>
<accession>A0A9W9W5T4</accession>
<dbReference type="AlphaFoldDB" id="A0A9W9W5T4"/>
<name>A0A9W9W5T4_9EURO</name>
<dbReference type="Proteomes" id="UP001147747">
    <property type="component" value="Unassembled WGS sequence"/>
</dbReference>
<keyword evidence="3" id="KW-1185">Reference proteome</keyword>
<gene>
    <name evidence="2" type="ORF">N7509_003875</name>
</gene>
<dbReference type="GeneID" id="81367492"/>